<feature type="region of interest" description="Disordered" evidence="1">
    <location>
        <begin position="71"/>
        <end position="92"/>
    </location>
</feature>
<accession>A0A124I2W4</accession>
<keyword evidence="3" id="KW-1185">Reference proteome</keyword>
<sequence>MPRGVSGTMAVLVPGVPKVPGPAVPGPGMGPRVLPVAMPDLVTAVEPTAETEVAFVLAPLGGGAALRSVRGSGTRATAGSRTVSRATTGAGPARRLAGRIRGLVCRGHRQIIARTAEAHCSPRHK</sequence>
<protein>
    <submittedName>
        <fullName evidence="2">Uncharacterized protein</fullName>
    </submittedName>
</protein>
<evidence type="ECO:0000256" key="1">
    <source>
        <dbReference type="SAM" id="MobiDB-lite"/>
    </source>
</evidence>
<reference evidence="2 3" key="1">
    <citation type="submission" date="2015-10" db="EMBL/GenBank/DDBJ databases">
        <title>Draft genome sequence of Streptomyces griseoruber DSM 40281, type strain for the species Streptomyces griseoruber.</title>
        <authorList>
            <person name="Ruckert C."/>
            <person name="Winkler A."/>
            <person name="Kalinowski J."/>
            <person name="Kampfer P."/>
            <person name="Glaeser S."/>
        </authorList>
    </citation>
    <scope>NUCLEOTIDE SEQUENCE [LARGE SCALE GENOMIC DNA]</scope>
    <source>
        <strain evidence="2 3">DSM 40281</strain>
    </source>
</reference>
<gene>
    <name evidence="2" type="ORF">AQJ64_21455</name>
</gene>
<dbReference type="STRING" id="1943.AQJ64_21455"/>
<organism evidence="2 3">
    <name type="scientific">Streptomyces griseoruber</name>
    <dbReference type="NCBI Taxonomy" id="1943"/>
    <lineage>
        <taxon>Bacteria</taxon>
        <taxon>Bacillati</taxon>
        <taxon>Actinomycetota</taxon>
        <taxon>Actinomycetes</taxon>
        <taxon>Kitasatosporales</taxon>
        <taxon>Streptomycetaceae</taxon>
        <taxon>Streptomyces</taxon>
    </lineage>
</organism>
<evidence type="ECO:0000313" key="2">
    <source>
        <dbReference type="EMBL" id="KUN81765.1"/>
    </source>
</evidence>
<name>A0A124I2W4_9ACTN</name>
<feature type="compositionally biased region" description="Polar residues" evidence="1">
    <location>
        <begin position="74"/>
        <end position="87"/>
    </location>
</feature>
<dbReference type="AlphaFoldDB" id="A0A124I2W4"/>
<dbReference type="Proteomes" id="UP000052982">
    <property type="component" value="Unassembled WGS sequence"/>
</dbReference>
<proteinExistence type="predicted"/>
<dbReference type="EMBL" id="LMWW01000034">
    <property type="protein sequence ID" value="KUN81765.1"/>
    <property type="molecule type" value="Genomic_DNA"/>
</dbReference>
<evidence type="ECO:0000313" key="3">
    <source>
        <dbReference type="Proteomes" id="UP000052982"/>
    </source>
</evidence>
<comment type="caution">
    <text evidence="2">The sequence shown here is derived from an EMBL/GenBank/DDBJ whole genome shotgun (WGS) entry which is preliminary data.</text>
</comment>